<keyword evidence="12" id="KW-1185">Reference proteome</keyword>
<feature type="active site" evidence="8">
    <location>
        <position position="286"/>
    </location>
</feature>
<keyword evidence="8" id="KW-0444">Lipid biosynthesis</keyword>
<dbReference type="GO" id="GO:0010945">
    <property type="term" value="F:coenzyme A diphosphatase activity"/>
    <property type="evidence" value="ECO:0007669"/>
    <property type="project" value="InterPro"/>
</dbReference>
<evidence type="ECO:0000256" key="7">
    <source>
        <dbReference type="ARBA" id="ARBA00023136"/>
    </source>
</evidence>
<evidence type="ECO:0000256" key="6">
    <source>
        <dbReference type="ARBA" id="ARBA00023098"/>
    </source>
</evidence>
<keyword evidence="6" id="KW-0443">Lipid metabolism</keyword>
<dbReference type="HAMAP" id="MF_03231">
    <property type="entry name" value="SCS3"/>
    <property type="match status" value="1"/>
</dbReference>
<comment type="catalytic activity">
    <reaction evidence="8">
        <text>an acyl-CoA + H2O = an acyl-4'-phosphopantetheine + adenosine 3',5'-bisphosphate + 2 H(+)</text>
        <dbReference type="Rhea" id="RHEA:50044"/>
        <dbReference type="ChEBI" id="CHEBI:15377"/>
        <dbReference type="ChEBI" id="CHEBI:15378"/>
        <dbReference type="ChEBI" id="CHEBI:58342"/>
        <dbReference type="ChEBI" id="CHEBI:58343"/>
        <dbReference type="ChEBI" id="CHEBI:132023"/>
    </reaction>
</comment>
<comment type="subcellular location">
    <subcellularLocation>
        <location evidence="1 8">Endoplasmic reticulum membrane</location>
        <topology evidence="1 8">Multi-pass membrane protein</topology>
    </subcellularLocation>
</comment>
<dbReference type="AlphaFoldDB" id="A0AAD7VS62"/>
<evidence type="ECO:0000256" key="4">
    <source>
        <dbReference type="ARBA" id="ARBA00022824"/>
    </source>
</evidence>
<evidence type="ECO:0000313" key="12">
    <source>
        <dbReference type="Proteomes" id="UP001217417"/>
    </source>
</evidence>
<gene>
    <name evidence="8" type="primary">SCS3</name>
    <name evidence="8" type="synonym">FIT2B</name>
    <name evidence="11" type="ORF">POJ06DRAFT_110014</name>
</gene>
<evidence type="ECO:0000256" key="3">
    <source>
        <dbReference type="ARBA" id="ARBA00022801"/>
    </source>
</evidence>
<keyword evidence="4 8" id="KW-0256">Endoplasmic reticulum</keyword>
<comment type="catalytic activity">
    <reaction evidence="8">
        <text>(9Z)-octadecenoyl-CoA + H2O = S-(9Z-octadecenoyl)-4'-phosphopantetheine + adenosine 3',5'-bisphosphate + 2 H(+)</text>
        <dbReference type="Rhea" id="RHEA:65564"/>
        <dbReference type="ChEBI" id="CHEBI:15377"/>
        <dbReference type="ChEBI" id="CHEBI:15378"/>
        <dbReference type="ChEBI" id="CHEBI:57387"/>
        <dbReference type="ChEBI" id="CHEBI:58343"/>
        <dbReference type="ChEBI" id="CHEBI:156553"/>
    </reaction>
</comment>
<feature type="transmembrane region" description="Helical" evidence="10">
    <location>
        <begin position="135"/>
        <end position="152"/>
    </location>
</feature>
<dbReference type="PANTHER" id="PTHR23129">
    <property type="entry name" value="ACYL-COENZYME A DIPHOSPHATASE FITM2"/>
    <property type="match status" value="1"/>
</dbReference>
<evidence type="ECO:0000256" key="10">
    <source>
        <dbReference type="SAM" id="Phobius"/>
    </source>
</evidence>
<evidence type="ECO:0000313" key="11">
    <source>
        <dbReference type="EMBL" id="KAJ8100702.1"/>
    </source>
</evidence>
<evidence type="ECO:0000256" key="2">
    <source>
        <dbReference type="ARBA" id="ARBA00022692"/>
    </source>
</evidence>
<protein>
    <recommendedName>
        <fullName evidence="8">Acyl-coenzyme A diphosphatase SCS3</fullName>
        <ecNumber evidence="8">3.6.1.-</ecNumber>
    </recommendedName>
    <alternativeName>
        <fullName evidence="8">FIT family protein SCS3</fullName>
    </alternativeName>
</protein>
<feature type="active site" evidence="8">
    <location>
        <position position="233"/>
    </location>
</feature>
<keyword evidence="3 8" id="KW-0378">Hydrolase</keyword>
<dbReference type="GO" id="GO:0005789">
    <property type="term" value="C:endoplasmic reticulum membrane"/>
    <property type="evidence" value="ECO:0007669"/>
    <property type="project" value="UniProtKB-SubCell"/>
</dbReference>
<keyword evidence="5 8" id="KW-1133">Transmembrane helix</keyword>
<comment type="caution">
    <text evidence="11">The sequence shown here is derived from an EMBL/GenBank/DDBJ whole genome shotgun (WGS) entry which is preliminary data.</text>
</comment>
<keyword evidence="8" id="KW-1208">Phospholipid metabolism</keyword>
<dbReference type="Pfam" id="PF10261">
    <property type="entry name" value="FIT"/>
    <property type="match status" value="2"/>
</dbReference>
<evidence type="ECO:0000256" key="1">
    <source>
        <dbReference type="ARBA" id="ARBA00004477"/>
    </source>
</evidence>
<organism evidence="11 12">
    <name type="scientific">Lipomyces tetrasporus</name>
    <dbReference type="NCBI Taxonomy" id="54092"/>
    <lineage>
        <taxon>Eukaryota</taxon>
        <taxon>Fungi</taxon>
        <taxon>Dikarya</taxon>
        <taxon>Ascomycota</taxon>
        <taxon>Saccharomycotina</taxon>
        <taxon>Lipomycetes</taxon>
        <taxon>Lipomycetales</taxon>
        <taxon>Lipomycetaceae</taxon>
        <taxon>Lipomyces</taxon>
    </lineage>
</organism>
<evidence type="ECO:0000256" key="8">
    <source>
        <dbReference type="HAMAP-Rule" id="MF_03231"/>
    </source>
</evidence>
<feature type="region of interest" description="Disordered" evidence="9">
    <location>
        <begin position="1"/>
        <end position="58"/>
    </location>
</feature>
<dbReference type="Proteomes" id="UP001217417">
    <property type="component" value="Unassembled WGS sequence"/>
</dbReference>
<feature type="transmembrane region" description="Helical" evidence="10">
    <location>
        <begin position="265"/>
        <end position="286"/>
    </location>
</feature>
<dbReference type="GO" id="GO:0140042">
    <property type="term" value="P:lipid droplet formation"/>
    <property type="evidence" value="ECO:0007669"/>
    <property type="project" value="UniProtKB-UniRule"/>
</dbReference>
<dbReference type="InterPro" id="IPR046400">
    <property type="entry name" value="SCS3"/>
</dbReference>
<feature type="transmembrane region" description="Helical" evidence="10">
    <location>
        <begin position="94"/>
        <end position="115"/>
    </location>
</feature>
<evidence type="ECO:0000256" key="5">
    <source>
        <dbReference type="ARBA" id="ARBA00022989"/>
    </source>
</evidence>
<keyword evidence="8" id="KW-0594">Phospholipid biosynthesis</keyword>
<accession>A0AAD7VS62</accession>
<proteinExistence type="inferred from homology"/>
<dbReference type="InterPro" id="IPR019388">
    <property type="entry name" value="FIT"/>
</dbReference>
<dbReference type="GO" id="GO:0008654">
    <property type="term" value="P:phospholipid biosynthetic process"/>
    <property type="evidence" value="ECO:0007669"/>
    <property type="project" value="UniProtKB-KW"/>
</dbReference>
<feature type="transmembrane region" description="Helical" evidence="10">
    <location>
        <begin position="234"/>
        <end position="253"/>
    </location>
</feature>
<dbReference type="EMBL" id="JARPMG010000005">
    <property type="protein sequence ID" value="KAJ8100702.1"/>
    <property type="molecule type" value="Genomic_DNA"/>
</dbReference>
<comment type="function">
    <text evidence="8">Fatty acyl-coenzyme A (CoA) diphosphatase that hydrolyzes fatty acyl-CoA to yield acyl-4'-phosphopantetheine and adenosine 3',5'-bisphosphate. Preferentially hydrolyzes unsaturated long-chain acyl-CoA substrates in the endoplasmic reticulum (ER) lumen. This catalytic activity is required for maintaining ER structure and for lipid droplets (LDs) biogenesis, which are lipid storage organelles involved in maintaining lipid and energy homeostasis. May directly bind to diacylglycerol (DAGs) and triacylglycerol, which is also important for LD biogenesis. May support directional budding of nacent LDs from the ER into the cytosol by reducing DAG levels at sites of LD formation. May play a role in the regulation of cell morphology and cytoskeletal organization. Involved in phospholipid biosynthesis.</text>
</comment>
<reference evidence="11" key="1">
    <citation type="submission" date="2023-03" db="EMBL/GenBank/DDBJ databases">
        <title>Near-Complete genome sequence of Lipomyces tetrasporous NRRL Y-64009, an oleaginous yeast capable of growing on lignocellulosic hydrolysates.</title>
        <authorList>
            <consortium name="Lawrence Berkeley National Laboratory"/>
            <person name="Jagtap S.S."/>
            <person name="Liu J.-J."/>
            <person name="Walukiewicz H.E."/>
            <person name="Pangilinan J."/>
            <person name="Lipzen A."/>
            <person name="Ahrendt S."/>
            <person name="Koriabine M."/>
            <person name="Cobaugh K."/>
            <person name="Salamov A."/>
            <person name="Yoshinaga Y."/>
            <person name="Ng V."/>
            <person name="Daum C."/>
            <person name="Grigoriev I.V."/>
            <person name="Slininger P.J."/>
            <person name="Dien B.S."/>
            <person name="Jin Y.-S."/>
            <person name="Rao C.V."/>
        </authorList>
    </citation>
    <scope>NUCLEOTIDE SEQUENCE</scope>
    <source>
        <strain evidence="11">NRRL Y-64009</strain>
    </source>
</reference>
<dbReference type="EC" id="3.6.1.-" evidence="8"/>
<comment type="catalytic activity">
    <reaction evidence="8">
        <text>hexadecanoyl-CoA + H2O = S-hexadecanoyl-4'-phosphopantetheine + adenosine 3',5'-bisphosphate + 2 H(+)</text>
        <dbReference type="Rhea" id="RHEA:50032"/>
        <dbReference type="ChEBI" id="CHEBI:15377"/>
        <dbReference type="ChEBI" id="CHEBI:15378"/>
        <dbReference type="ChEBI" id="CHEBI:57379"/>
        <dbReference type="ChEBI" id="CHEBI:58343"/>
        <dbReference type="ChEBI" id="CHEBI:132018"/>
    </reaction>
</comment>
<dbReference type="PANTHER" id="PTHR23129:SF0">
    <property type="entry name" value="ACYL-COENZYME A DIPHOSPHATASE FITM2"/>
    <property type="match status" value="1"/>
</dbReference>
<keyword evidence="2 8" id="KW-0812">Transmembrane</keyword>
<feature type="transmembrane region" description="Helical" evidence="10">
    <location>
        <begin position="159"/>
        <end position="177"/>
    </location>
</feature>
<evidence type="ECO:0000256" key="9">
    <source>
        <dbReference type="SAM" id="MobiDB-lite"/>
    </source>
</evidence>
<sequence>MEQGSSSTFSEESADQSTIPHAQSIGTNNTLSSQEHTEAEETSVTTPVEGNGPLENRVDSPLLSAQMEPPTPPLTPPPAYPRKYLAGLFTFEQLSIYLIYPTTIAFGSLISVTSPPESYFGLRTNFFNVMLVKKGWLWTTIAFMVHCIRLRISKPSKLAIRYVIATSWWFLFTQWFFGAPIMDRVFIGTGGVCLVNDPEAVAGQERQVHDIWSSFGCRHVKGEWAGGHDISGHSFLLTHASLFLWFELLPVIMERGPLLRQIHTKIVFAVLALWWWMLLMTGIYFHTFTEKLTGWLCGTAEWAIIYMLVPRNSALTTIVSVPGV</sequence>
<comment type="similarity">
    <text evidence="8">Belongs to the FIT family. Fungal FIT2B/SCS3 subfamily.</text>
</comment>
<keyword evidence="7 8" id="KW-0472">Membrane</keyword>
<name>A0AAD7VS62_9ASCO</name>
<comment type="catalytic activity">
    <reaction evidence="8">
        <text>(5Z,8Z,11Z,14Z)-eicosatetraenoyl-CoA + H2O = S-(5Z,8Z,11Z,14Z-eicosatetraenoyl)-4'-phosphopantetheine + adenosine 3',5'-bisphosphate + 2 H(+)</text>
        <dbReference type="Rhea" id="RHEA:65568"/>
        <dbReference type="ChEBI" id="CHEBI:15377"/>
        <dbReference type="ChEBI" id="CHEBI:15378"/>
        <dbReference type="ChEBI" id="CHEBI:57368"/>
        <dbReference type="ChEBI" id="CHEBI:58343"/>
        <dbReference type="ChEBI" id="CHEBI:156554"/>
    </reaction>
</comment>
<feature type="compositionally biased region" description="Polar residues" evidence="9">
    <location>
        <begin position="1"/>
        <end position="34"/>
    </location>
</feature>